<feature type="transmembrane region" description="Helical" evidence="7">
    <location>
        <begin position="144"/>
        <end position="167"/>
    </location>
</feature>
<evidence type="ECO:0000256" key="7">
    <source>
        <dbReference type="RuleBase" id="RU367016"/>
    </source>
</evidence>
<dbReference type="RefSeq" id="WP_377339380.1">
    <property type="nucleotide sequence ID" value="NZ_JBHLUE010000011.1"/>
</dbReference>
<accession>A0ABV6NXM4</accession>
<evidence type="ECO:0000256" key="5">
    <source>
        <dbReference type="ARBA" id="ARBA00022989"/>
    </source>
</evidence>
<feature type="domain" description="VTT" evidence="8">
    <location>
        <begin position="43"/>
        <end position="164"/>
    </location>
</feature>
<comment type="subcellular location">
    <subcellularLocation>
        <location evidence="1 7">Cell membrane</location>
        <topology evidence="1 7">Multi-pass membrane protein</topology>
    </subcellularLocation>
</comment>
<evidence type="ECO:0000256" key="3">
    <source>
        <dbReference type="ARBA" id="ARBA00022475"/>
    </source>
</evidence>
<name>A0ABV6NXM4_9ACTN</name>
<keyword evidence="6 7" id="KW-0472">Membrane</keyword>
<comment type="caution">
    <text evidence="9">The sequence shown here is derived from an EMBL/GenBank/DDBJ whole genome shotgun (WGS) entry which is preliminary data.</text>
</comment>
<protein>
    <submittedName>
        <fullName evidence="9">DedA family protein</fullName>
    </submittedName>
</protein>
<dbReference type="Pfam" id="PF09335">
    <property type="entry name" value="VTT_dom"/>
    <property type="match status" value="1"/>
</dbReference>
<dbReference type="Proteomes" id="UP001589894">
    <property type="component" value="Unassembled WGS sequence"/>
</dbReference>
<keyword evidence="10" id="KW-1185">Reference proteome</keyword>
<gene>
    <name evidence="9" type="ORF">ACFFHU_15445</name>
</gene>
<feature type="transmembrane region" description="Helical" evidence="7">
    <location>
        <begin position="59"/>
        <end position="79"/>
    </location>
</feature>
<evidence type="ECO:0000259" key="8">
    <source>
        <dbReference type="Pfam" id="PF09335"/>
    </source>
</evidence>
<feature type="transmembrane region" description="Helical" evidence="7">
    <location>
        <begin position="173"/>
        <end position="194"/>
    </location>
</feature>
<organism evidence="9 10">
    <name type="scientific">Plantactinospora siamensis</name>
    <dbReference type="NCBI Taxonomy" id="555372"/>
    <lineage>
        <taxon>Bacteria</taxon>
        <taxon>Bacillati</taxon>
        <taxon>Actinomycetota</taxon>
        <taxon>Actinomycetes</taxon>
        <taxon>Micromonosporales</taxon>
        <taxon>Micromonosporaceae</taxon>
        <taxon>Plantactinospora</taxon>
    </lineage>
</organism>
<keyword evidence="4 7" id="KW-0812">Transmembrane</keyword>
<feature type="transmembrane region" description="Helical" evidence="7">
    <location>
        <begin position="17"/>
        <end position="39"/>
    </location>
</feature>
<sequence length="215" mass="22231">MNFTTALLNRIAELPPAGIYAAAAAVLAGEVGLLFGLVLPAASTMLTVGLLARTGQLDLGTAALVCTLAAFAGDQLGFLEGRLTGARVRAGWLGRRVGDRRWGQAEELIRRRGGPAVTVGRWTAFARTLVPRVAGAVGLPYRRFVAFDALGVLVWVPGTVGAGYLAGASVSRLPGLVALAVAAAVVLVVLARRLRAAATARRLRAAATARRATAR</sequence>
<dbReference type="InterPro" id="IPR032818">
    <property type="entry name" value="DedA-like"/>
</dbReference>
<evidence type="ECO:0000313" key="9">
    <source>
        <dbReference type="EMBL" id="MFC0565525.1"/>
    </source>
</evidence>
<evidence type="ECO:0000256" key="2">
    <source>
        <dbReference type="ARBA" id="ARBA00010792"/>
    </source>
</evidence>
<reference evidence="9 10" key="1">
    <citation type="submission" date="2024-09" db="EMBL/GenBank/DDBJ databases">
        <authorList>
            <person name="Sun Q."/>
            <person name="Mori K."/>
        </authorList>
    </citation>
    <scope>NUCLEOTIDE SEQUENCE [LARGE SCALE GENOMIC DNA]</scope>
    <source>
        <strain evidence="9 10">TBRC 2205</strain>
    </source>
</reference>
<evidence type="ECO:0000256" key="1">
    <source>
        <dbReference type="ARBA" id="ARBA00004651"/>
    </source>
</evidence>
<comment type="similarity">
    <text evidence="2 7">Belongs to the DedA family.</text>
</comment>
<evidence type="ECO:0000256" key="6">
    <source>
        <dbReference type="ARBA" id="ARBA00023136"/>
    </source>
</evidence>
<proteinExistence type="inferred from homology"/>
<evidence type="ECO:0000313" key="10">
    <source>
        <dbReference type="Proteomes" id="UP001589894"/>
    </source>
</evidence>
<dbReference type="EMBL" id="JBHLUE010000011">
    <property type="protein sequence ID" value="MFC0565525.1"/>
    <property type="molecule type" value="Genomic_DNA"/>
</dbReference>
<dbReference type="PANTHER" id="PTHR30353">
    <property type="entry name" value="INNER MEMBRANE PROTEIN DEDA-RELATED"/>
    <property type="match status" value="1"/>
</dbReference>
<dbReference type="PANTHER" id="PTHR30353:SF15">
    <property type="entry name" value="INNER MEMBRANE PROTEIN YABI"/>
    <property type="match status" value="1"/>
</dbReference>
<evidence type="ECO:0000256" key="4">
    <source>
        <dbReference type="ARBA" id="ARBA00022692"/>
    </source>
</evidence>
<keyword evidence="5 7" id="KW-1133">Transmembrane helix</keyword>
<keyword evidence="3 7" id="KW-1003">Cell membrane</keyword>
<dbReference type="InterPro" id="IPR032816">
    <property type="entry name" value="VTT_dom"/>
</dbReference>